<keyword evidence="14" id="KW-0560">Oxidoreductase</keyword>
<dbReference type="AlphaFoldDB" id="A0A212IZK7"/>
<accession>A0A212IZK7</accession>
<keyword evidence="11 13" id="KW-0408">Iron</keyword>
<keyword evidence="9 13" id="KW-0249">Electron transport</keyword>
<dbReference type="GO" id="GO:0016682">
    <property type="term" value="F:oxidoreductase activity, acting on diphenols and related substances as donors, oxygen as acceptor"/>
    <property type="evidence" value="ECO:0007669"/>
    <property type="project" value="TreeGrafter"/>
</dbReference>
<dbReference type="PANTHER" id="PTHR30365:SF0">
    <property type="entry name" value="CYTOCHROME BD-I UBIQUINOL OXIDASE SUBUNIT 1"/>
    <property type="match status" value="1"/>
</dbReference>
<dbReference type="EC" id="1.10.3.-" evidence="14"/>
<feature type="transmembrane region" description="Helical" evidence="13">
    <location>
        <begin position="124"/>
        <end position="145"/>
    </location>
</feature>
<dbReference type="GO" id="GO:0005886">
    <property type="term" value="C:plasma membrane"/>
    <property type="evidence" value="ECO:0007669"/>
    <property type="project" value="UniProtKB-SubCell"/>
</dbReference>
<dbReference type="GO" id="GO:0009055">
    <property type="term" value="F:electron transfer activity"/>
    <property type="evidence" value="ECO:0007669"/>
    <property type="project" value="UniProtKB-UniRule"/>
</dbReference>
<organism evidence="14">
    <name type="scientific">uncultured delta proteobacterium</name>
    <dbReference type="NCBI Taxonomy" id="34034"/>
    <lineage>
        <taxon>Bacteria</taxon>
        <taxon>Deltaproteobacteria</taxon>
        <taxon>environmental samples</taxon>
    </lineage>
</organism>
<evidence type="ECO:0000256" key="9">
    <source>
        <dbReference type="ARBA" id="ARBA00022982"/>
    </source>
</evidence>
<feature type="transmembrane region" description="Helical" evidence="13">
    <location>
        <begin position="184"/>
        <end position="208"/>
    </location>
</feature>
<keyword evidence="5" id="KW-0997">Cell inner membrane</keyword>
<evidence type="ECO:0000256" key="2">
    <source>
        <dbReference type="ARBA" id="ARBA00009819"/>
    </source>
</evidence>
<evidence type="ECO:0000256" key="7">
    <source>
        <dbReference type="ARBA" id="ARBA00022692"/>
    </source>
</evidence>
<keyword evidence="10 13" id="KW-1133">Transmembrane helix</keyword>
<name>A0A212IZK7_9DELT</name>
<feature type="transmembrane region" description="Helical" evidence="13">
    <location>
        <begin position="90"/>
        <end position="112"/>
    </location>
</feature>
<evidence type="ECO:0000313" key="14">
    <source>
        <dbReference type="EMBL" id="SBV92597.1"/>
    </source>
</evidence>
<dbReference type="GO" id="GO:0046872">
    <property type="term" value="F:metal ion binding"/>
    <property type="evidence" value="ECO:0007669"/>
    <property type="project" value="UniProtKB-UniRule"/>
</dbReference>
<evidence type="ECO:0000256" key="11">
    <source>
        <dbReference type="ARBA" id="ARBA00023004"/>
    </source>
</evidence>
<proteinExistence type="inferred from homology"/>
<dbReference type="Pfam" id="PF01654">
    <property type="entry name" value="Cyt_bd_oxida_I"/>
    <property type="match status" value="1"/>
</dbReference>
<evidence type="ECO:0000256" key="3">
    <source>
        <dbReference type="ARBA" id="ARBA00022448"/>
    </source>
</evidence>
<evidence type="ECO:0000256" key="10">
    <source>
        <dbReference type="ARBA" id="ARBA00022989"/>
    </source>
</evidence>
<sequence>MDVVFLSRLQFAVAVFFHFIFVPLTLGLSLIIALMQTKYYRTGDEVYKRMAKFWGKLFLISFALGVVTGITLEFQFGTNWAGYSKYVGDIFGSLLAIEATVAFFLESSFLAVWHFGWERVSKKIHLAAIWIVALAGNVSAIWIILANGWMQHPVGYVIRNGRAEVDGLSGFFQILTNPFAWGQFFHTVFAAWMLGGFFVLGISAWHLVRKNETELFTRSFRFGAAFALIFSVLVALQGHSHGMAVAKYQPPKLAAMESHWETVKGAPMYLLVVPDQKNQRNAVELFGIPGVLSFMAYGSFCAEVKGLNDYPVEEHPPVLLTFLSFRAMVGLGSLFPLLAILAWFWKNKIPEKQWFGKILPWCIPLPWIAIMAGWTLAEVGRQPWIVWGVMKTKDAVSPVPTSSVAISLLAFIAIYSVLGCIAIWLLRKYARLGPPKLQPAPAPGETATPAGGE</sequence>
<gene>
    <name evidence="14" type="primary">cydA</name>
    <name evidence="14" type="ORF">KL86DPRO_10389</name>
</gene>
<dbReference type="GO" id="GO:0070069">
    <property type="term" value="C:cytochrome complex"/>
    <property type="evidence" value="ECO:0007669"/>
    <property type="project" value="UniProtKB-UniRule"/>
</dbReference>
<feature type="transmembrane region" description="Helical" evidence="13">
    <location>
        <begin position="220"/>
        <end position="238"/>
    </location>
</feature>
<protein>
    <submittedName>
        <fullName evidence="14">Cytochrome d ubiquinol oxidase subunit 1</fullName>
        <ecNumber evidence="14">1.10.3.-</ecNumber>
    </submittedName>
</protein>
<dbReference type="PANTHER" id="PTHR30365">
    <property type="entry name" value="CYTOCHROME D UBIQUINOL OXIDASE"/>
    <property type="match status" value="1"/>
</dbReference>
<keyword evidence="6 13" id="KW-0349">Heme</keyword>
<reference evidence="14" key="1">
    <citation type="submission" date="2016-04" db="EMBL/GenBank/DDBJ databases">
        <authorList>
            <person name="Evans L.H."/>
            <person name="Alamgir A."/>
            <person name="Owens N."/>
            <person name="Weber N.D."/>
            <person name="Virtaneva K."/>
            <person name="Barbian K."/>
            <person name="Babar A."/>
            <person name="Rosenke K."/>
        </authorList>
    </citation>
    <scope>NUCLEOTIDE SEQUENCE</scope>
    <source>
        <strain evidence="14">86</strain>
    </source>
</reference>
<comment type="subcellular location">
    <subcellularLocation>
        <location evidence="1">Cell inner membrane</location>
        <topology evidence="1">Multi-pass membrane protein</topology>
    </subcellularLocation>
</comment>
<keyword evidence="4 13" id="KW-1003">Cell membrane</keyword>
<dbReference type="GO" id="GO:0019646">
    <property type="term" value="P:aerobic electron transport chain"/>
    <property type="evidence" value="ECO:0007669"/>
    <property type="project" value="InterPro"/>
</dbReference>
<evidence type="ECO:0000256" key="1">
    <source>
        <dbReference type="ARBA" id="ARBA00004429"/>
    </source>
</evidence>
<evidence type="ECO:0000256" key="8">
    <source>
        <dbReference type="ARBA" id="ARBA00022723"/>
    </source>
</evidence>
<feature type="transmembrane region" description="Helical" evidence="13">
    <location>
        <begin position="358"/>
        <end position="377"/>
    </location>
</feature>
<feature type="transmembrane region" description="Helical" evidence="13">
    <location>
        <begin position="57"/>
        <end position="78"/>
    </location>
</feature>
<evidence type="ECO:0000256" key="12">
    <source>
        <dbReference type="ARBA" id="ARBA00023136"/>
    </source>
</evidence>
<feature type="transmembrane region" description="Helical" evidence="13">
    <location>
        <begin position="404"/>
        <end position="426"/>
    </location>
</feature>
<keyword evidence="3 13" id="KW-0813">Transport</keyword>
<dbReference type="PIRSF" id="PIRSF006446">
    <property type="entry name" value="Cyt_quinol_oxidase_1"/>
    <property type="match status" value="1"/>
</dbReference>
<evidence type="ECO:0000256" key="4">
    <source>
        <dbReference type="ARBA" id="ARBA00022475"/>
    </source>
</evidence>
<evidence type="ECO:0000256" key="6">
    <source>
        <dbReference type="ARBA" id="ARBA00022617"/>
    </source>
</evidence>
<comment type="similarity">
    <text evidence="2 13">Belongs to the cytochrome ubiquinol oxidase subunit 1 family.</text>
</comment>
<evidence type="ECO:0000256" key="13">
    <source>
        <dbReference type="PIRNR" id="PIRNR006446"/>
    </source>
</evidence>
<keyword evidence="7 13" id="KW-0812">Transmembrane</keyword>
<feature type="transmembrane region" description="Helical" evidence="13">
    <location>
        <begin position="325"/>
        <end position="346"/>
    </location>
</feature>
<dbReference type="GO" id="GO:0020037">
    <property type="term" value="F:heme binding"/>
    <property type="evidence" value="ECO:0007669"/>
    <property type="project" value="TreeGrafter"/>
</dbReference>
<dbReference type="InterPro" id="IPR002585">
    <property type="entry name" value="Cyt-d_ubiquinol_oxidase_su_1"/>
</dbReference>
<keyword evidence="12 13" id="KW-0472">Membrane</keyword>
<dbReference type="EMBL" id="FLUQ01000001">
    <property type="protein sequence ID" value="SBV92597.1"/>
    <property type="molecule type" value="Genomic_DNA"/>
</dbReference>
<evidence type="ECO:0000256" key="5">
    <source>
        <dbReference type="ARBA" id="ARBA00022519"/>
    </source>
</evidence>
<feature type="transmembrane region" description="Helical" evidence="13">
    <location>
        <begin position="12"/>
        <end position="36"/>
    </location>
</feature>
<keyword evidence="8 13" id="KW-0479">Metal-binding</keyword>